<name>A0A9P9DGZ4_9PLEO</name>
<keyword evidence="3" id="KW-1185">Reference proteome</keyword>
<reference evidence="2" key="1">
    <citation type="journal article" date="2021" name="Nat. Commun.">
        <title>Genetic determinants of endophytism in the Arabidopsis root mycobiome.</title>
        <authorList>
            <person name="Mesny F."/>
            <person name="Miyauchi S."/>
            <person name="Thiergart T."/>
            <person name="Pickel B."/>
            <person name="Atanasova L."/>
            <person name="Karlsson M."/>
            <person name="Huettel B."/>
            <person name="Barry K.W."/>
            <person name="Haridas S."/>
            <person name="Chen C."/>
            <person name="Bauer D."/>
            <person name="Andreopoulos W."/>
            <person name="Pangilinan J."/>
            <person name="LaButti K."/>
            <person name="Riley R."/>
            <person name="Lipzen A."/>
            <person name="Clum A."/>
            <person name="Drula E."/>
            <person name="Henrissat B."/>
            <person name="Kohler A."/>
            <person name="Grigoriev I.V."/>
            <person name="Martin F.M."/>
            <person name="Hacquard S."/>
        </authorList>
    </citation>
    <scope>NUCLEOTIDE SEQUENCE</scope>
    <source>
        <strain evidence="2">MPI-CAGE-CH-0243</strain>
    </source>
</reference>
<feature type="region of interest" description="Disordered" evidence="1">
    <location>
        <begin position="52"/>
        <end position="71"/>
    </location>
</feature>
<gene>
    <name evidence="2" type="ORF">B0J11DRAFT_77394</name>
</gene>
<feature type="compositionally biased region" description="Low complexity" evidence="1">
    <location>
        <begin position="62"/>
        <end position="71"/>
    </location>
</feature>
<evidence type="ECO:0000313" key="3">
    <source>
        <dbReference type="Proteomes" id="UP000700596"/>
    </source>
</evidence>
<dbReference type="Proteomes" id="UP000700596">
    <property type="component" value="Unassembled WGS sequence"/>
</dbReference>
<comment type="caution">
    <text evidence="2">The sequence shown here is derived from an EMBL/GenBank/DDBJ whole genome shotgun (WGS) entry which is preliminary data.</text>
</comment>
<feature type="compositionally biased region" description="Basic and acidic residues" evidence="1">
    <location>
        <begin position="322"/>
        <end position="331"/>
    </location>
</feature>
<evidence type="ECO:0000256" key="1">
    <source>
        <dbReference type="SAM" id="MobiDB-lite"/>
    </source>
</evidence>
<feature type="region of interest" description="Disordered" evidence="1">
    <location>
        <begin position="321"/>
        <end position="363"/>
    </location>
</feature>
<feature type="compositionally biased region" description="Basic and acidic residues" evidence="1">
    <location>
        <begin position="442"/>
        <end position="452"/>
    </location>
</feature>
<evidence type="ECO:0000313" key="2">
    <source>
        <dbReference type="EMBL" id="KAH7118812.1"/>
    </source>
</evidence>
<accession>A0A9P9DGZ4</accession>
<dbReference type="EMBL" id="JAGMWT010000012">
    <property type="protein sequence ID" value="KAH7118812.1"/>
    <property type="molecule type" value="Genomic_DNA"/>
</dbReference>
<protein>
    <submittedName>
        <fullName evidence="2">Uncharacterized protein</fullName>
    </submittedName>
</protein>
<feature type="region of interest" description="Disordered" evidence="1">
    <location>
        <begin position="428"/>
        <end position="452"/>
    </location>
</feature>
<organism evidence="2 3">
    <name type="scientific">Dendryphion nanum</name>
    <dbReference type="NCBI Taxonomy" id="256645"/>
    <lineage>
        <taxon>Eukaryota</taxon>
        <taxon>Fungi</taxon>
        <taxon>Dikarya</taxon>
        <taxon>Ascomycota</taxon>
        <taxon>Pezizomycotina</taxon>
        <taxon>Dothideomycetes</taxon>
        <taxon>Pleosporomycetidae</taxon>
        <taxon>Pleosporales</taxon>
        <taxon>Torulaceae</taxon>
        <taxon>Dendryphion</taxon>
    </lineage>
</organism>
<dbReference type="AlphaFoldDB" id="A0A9P9DGZ4"/>
<dbReference type="OrthoDB" id="3533623at2759"/>
<proteinExistence type="predicted"/>
<sequence>MPSTHSRNASEESTASSSYNMILEHVLQYPGSYEIPLRTMYTLNCAPRAQPLPRDMSRAPTPSGNSNSVSPVSGSFAWNDAESASMNFTSQLMNHLGSLPNQPSSLPPTFIVSFVSRCFHPTLSLVDFPQALTALDYLRDLEKRRCKEYIAAFDRLGINLESFDLDVEAVAERYPGIALWAKNMQGKNKKAEIHYAHIYIGVRRWIMINELSLQPFNKLNCMGMLNTLLPPQSPSGNSRVPSPLLSAAALKQERDSFFEYIRLVQKSGPSILNDAMSLGKQAGDASGWDSIQRSVDKYLRVAKNTIDDCISTTGTDDFTPVEEARKGKKTDSGVSFGSERRPSTANSIGDKPLPMMPSDLKPLGKNLSTIERITREFKRMRVKTRPDVEEIVKIDRNAAATLVLPTGDNKGKKSIKKARSFANLGGLRGANSSSTSLVGSRKGSEVDVPFDREEMKRRRQLYDVQAAAKA</sequence>